<dbReference type="OrthoDB" id="691673at2759"/>
<protein>
    <recommendedName>
        <fullName evidence="2">Myb/SANT-like DNA-binding domain-containing protein</fullName>
    </recommendedName>
</protein>
<dbReference type="PANTHER" id="PTHR47595:SF1">
    <property type="entry name" value="MYB_SANT-LIKE DNA-BINDING DOMAIN-CONTAINING PROTEIN"/>
    <property type="match status" value="1"/>
</dbReference>
<evidence type="ECO:0000313" key="3">
    <source>
        <dbReference type="EMBL" id="KAJ7326642.1"/>
    </source>
</evidence>
<organism evidence="3 4">
    <name type="scientific">Phrynocephalus forsythii</name>
    <dbReference type="NCBI Taxonomy" id="171643"/>
    <lineage>
        <taxon>Eukaryota</taxon>
        <taxon>Metazoa</taxon>
        <taxon>Chordata</taxon>
        <taxon>Craniata</taxon>
        <taxon>Vertebrata</taxon>
        <taxon>Euteleostomi</taxon>
        <taxon>Lepidosauria</taxon>
        <taxon>Squamata</taxon>
        <taxon>Bifurcata</taxon>
        <taxon>Unidentata</taxon>
        <taxon>Episquamata</taxon>
        <taxon>Toxicofera</taxon>
        <taxon>Iguania</taxon>
        <taxon>Acrodonta</taxon>
        <taxon>Agamidae</taxon>
        <taxon>Agaminae</taxon>
        <taxon>Phrynocephalus</taxon>
    </lineage>
</organism>
<name>A0A9Q0XU46_9SAUR</name>
<evidence type="ECO:0000256" key="1">
    <source>
        <dbReference type="SAM" id="MobiDB-lite"/>
    </source>
</evidence>
<feature type="region of interest" description="Disordered" evidence="1">
    <location>
        <begin position="119"/>
        <end position="143"/>
    </location>
</feature>
<dbReference type="Proteomes" id="UP001142489">
    <property type="component" value="Unassembled WGS sequence"/>
</dbReference>
<dbReference type="FunFam" id="1.10.10.60:FF:000032">
    <property type="entry name" value="Zinc finger and SCAN domain-containing 20"/>
    <property type="match status" value="1"/>
</dbReference>
<dbReference type="Pfam" id="PF13837">
    <property type="entry name" value="Myb_DNA-bind_4"/>
    <property type="match status" value="1"/>
</dbReference>
<sequence>MDNDDSLEESQGSTRMVKGKRGVIWGNAETSALIKIWGEAEIKYALSSLKRNYKIFEMISTELSKIGFSRSAEECRTKTKSLRKLYKQAVLHNNTSGSGRSKFIWFDEMAQILRKDTSIHPLRTTESESAAETDPSESTNYEATLDPARRLAMLQKKKQRASAAARLDNTLSGFVNWVQKNTESKNNRRNARE</sequence>
<gene>
    <name evidence="3" type="ORF">JRQ81_016401</name>
</gene>
<dbReference type="Gene3D" id="1.10.10.60">
    <property type="entry name" value="Homeodomain-like"/>
    <property type="match status" value="1"/>
</dbReference>
<feature type="domain" description="Myb/SANT-like DNA-binding" evidence="2">
    <location>
        <begin position="25"/>
        <end position="112"/>
    </location>
</feature>
<dbReference type="EMBL" id="JAPFRF010000007">
    <property type="protein sequence ID" value="KAJ7326642.1"/>
    <property type="molecule type" value="Genomic_DNA"/>
</dbReference>
<evidence type="ECO:0000313" key="4">
    <source>
        <dbReference type="Proteomes" id="UP001142489"/>
    </source>
</evidence>
<dbReference type="InterPro" id="IPR044822">
    <property type="entry name" value="Myb_DNA-bind_4"/>
</dbReference>
<accession>A0A9Q0XU46</accession>
<evidence type="ECO:0000259" key="2">
    <source>
        <dbReference type="Pfam" id="PF13837"/>
    </source>
</evidence>
<proteinExistence type="predicted"/>
<keyword evidence="4" id="KW-1185">Reference proteome</keyword>
<reference evidence="3" key="1">
    <citation type="journal article" date="2023" name="DNA Res.">
        <title>Chromosome-level genome assembly of Phrynocephalus forsythii using third-generation DNA sequencing and Hi-C analysis.</title>
        <authorList>
            <person name="Qi Y."/>
            <person name="Zhao W."/>
            <person name="Zhao Y."/>
            <person name="Niu C."/>
            <person name="Cao S."/>
            <person name="Zhang Y."/>
        </authorList>
    </citation>
    <scope>NUCLEOTIDE SEQUENCE</scope>
    <source>
        <tissue evidence="3">Muscle</tissue>
    </source>
</reference>
<dbReference type="PANTHER" id="PTHR47595">
    <property type="entry name" value="HEAT SHOCK 70 KDA PROTEIN 14"/>
    <property type="match status" value="1"/>
</dbReference>
<comment type="caution">
    <text evidence="3">The sequence shown here is derived from an EMBL/GenBank/DDBJ whole genome shotgun (WGS) entry which is preliminary data.</text>
</comment>
<dbReference type="AlphaFoldDB" id="A0A9Q0XU46"/>